<feature type="non-terminal residue" evidence="2">
    <location>
        <position position="1"/>
    </location>
</feature>
<name>X0VMW4_9ZZZZ</name>
<evidence type="ECO:0000256" key="1">
    <source>
        <dbReference type="SAM" id="MobiDB-lite"/>
    </source>
</evidence>
<dbReference type="EMBL" id="BARS01022231">
    <property type="protein sequence ID" value="GAG12482.1"/>
    <property type="molecule type" value="Genomic_DNA"/>
</dbReference>
<proteinExistence type="predicted"/>
<protein>
    <submittedName>
        <fullName evidence="2">Uncharacterized protein</fullName>
    </submittedName>
</protein>
<sequence>TTLTPHKGIAGRSKLETNSNDQKSKFKTI</sequence>
<dbReference type="AlphaFoldDB" id="X0VMW4"/>
<reference evidence="2" key="1">
    <citation type="journal article" date="2014" name="Front. Microbiol.">
        <title>High frequency of phylogenetically diverse reductive dehalogenase-homologous genes in deep subseafloor sedimentary metagenomes.</title>
        <authorList>
            <person name="Kawai M."/>
            <person name="Futagami T."/>
            <person name="Toyoda A."/>
            <person name="Takaki Y."/>
            <person name="Nishi S."/>
            <person name="Hori S."/>
            <person name="Arai W."/>
            <person name="Tsubouchi T."/>
            <person name="Morono Y."/>
            <person name="Uchiyama I."/>
            <person name="Ito T."/>
            <person name="Fujiyama A."/>
            <person name="Inagaki F."/>
            <person name="Takami H."/>
        </authorList>
    </citation>
    <scope>NUCLEOTIDE SEQUENCE</scope>
    <source>
        <strain evidence="2">Expedition CK06-06</strain>
    </source>
</reference>
<feature type="region of interest" description="Disordered" evidence="1">
    <location>
        <begin position="1"/>
        <end position="29"/>
    </location>
</feature>
<evidence type="ECO:0000313" key="2">
    <source>
        <dbReference type="EMBL" id="GAG12482.1"/>
    </source>
</evidence>
<organism evidence="2">
    <name type="scientific">marine sediment metagenome</name>
    <dbReference type="NCBI Taxonomy" id="412755"/>
    <lineage>
        <taxon>unclassified sequences</taxon>
        <taxon>metagenomes</taxon>
        <taxon>ecological metagenomes</taxon>
    </lineage>
</organism>
<accession>X0VMW4</accession>
<comment type="caution">
    <text evidence="2">The sequence shown here is derived from an EMBL/GenBank/DDBJ whole genome shotgun (WGS) entry which is preliminary data.</text>
</comment>
<gene>
    <name evidence="2" type="ORF">S01H1_35570</name>
</gene>